<dbReference type="Proteomes" id="UP001195483">
    <property type="component" value="Unassembled WGS sequence"/>
</dbReference>
<reference evidence="2" key="3">
    <citation type="submission" date="2023-05" db="EMBL/GenBank/DDBJ databases">
        <authorList>
            <person name="Smith C.H."/>
        </authorList>
    </citation>
    <scope>NUCLEOTIDE SEQUENCE</scope>
    <source>
        <strain evidence="2">CHS0354</strain>
        <tissue evidence="2">Mantle</tissue>
    </source>
</reference>
<reference evidence="2" key="1">
    <citation type="journal article" date="2021" name="Genome Biol. Evol.">
        <title>A High-Quality Reference Genome for a Parasitic Bivalve with Doubly Uniparental Inheritance (Bivalvia: Unionida).</title>
        <authorList>
            <person name="Smith C.H."/>
        </authorList>
    </citation>
    <scope>NUCLEOTIDE SEQUENCE</scope>
    <source>
        <strain evidence="2">CHS0354</strain>
    </source>
</reference>
<dbReference type="AlphaFoldDB" id="A0AAE0TCJ4"/>
<feature type="region of interest" description="Disordered" evidence="1">
    <location>
        <begin position="13"/>
        <end position="41"/>
    </location>
</feature>
<sequence length="57" mass="6340">IGCPYWLYPLGNRSKRTGTKKALSGKDRSRKGSNGSEIGLPDGIRKEYMSFSMFCPP</sequence>
<comment type="caution">
    <text evidence="2">The sequence shown here is derived from an EMBL/GenBank/DDBJ whole genome shotgun (WGS) entry which is preliminary data.</text>
</comment>
<name>A0AAE0TCJ4_9BIVA</name>
<evidence type="ECO:0000313" key="3">
    <source>
        <dbReference type="Proteomes" id="UP001195483"/>
    </source>
</evidence>
<organism evidence="2 3">
    <name type="scientific">Potamilus streckersoni</name>
    <dbReference type="NCBI Taxonomy" id="2493646"/>
    <lineage>
        <taxon>Eukaryota</taxon>
        <taxon>Metazoa</taxon>
        <taxon>Spiralia</taxon>
        <taxon>Lophotrochozoa</taxon>
        <taxon>Mollusca</taxon>
        <taxon>Bivalvia</taxon>
        <taxon>Autobranchia</taxon>
        <taxon>Heteroconchia</taxon>
        <taxon>Palaeoheterodonta</taxon>
        <taxon>Unionida</taxon>
        <taxon>Unionoidea</taxon>
        <taxon>Unionidae</taxon>
        <taxon>Ambleminae</taxon>
        <taxon>Lampsilini</taxon>
        <taxon>Potamilus</taxon>
    </lineage>
</organism>
<evidence type="ECO:0000313" key="2">
    <source>
        <dbReference type="EMBL" id="KAK3607414.1"/>
    </source>
</evidence>
<protein>
    <submittedName>
        <fullName evidence="2">Uncharacterized protein</fullName>
    </submittedName>
</protein>
<dbReference type="EMBL" id="JAEAOA010000251">
    <property type="protein sequence ID" value="KAK3607414.1"/>
    <property type="molecule type" value="Genomic_DNA"/>
</dbReference>
<feature type="non-terminal residue" evidence="2">
    <location>
        <position position="57"/>
    </location>
</feature>
<accession>A0AAE0TCJ4</accession>
<reference evidence="2" key="2">
    <citation type="journal article" date="2021" name="Genome Biol. Evol.">
        <title>Developing a high-quality reference genome for a parasitic bivalve with doubly uniparental inheritance (Bivalvia: Unionida).</title>
        <authorList>
            <person name="Smith C.H."/>
        </authorList>
    </citation>
    <scope>NUCLEOTIDE SEQUENCE</scope>
    <source>
        <strain evidence="2">CHS0354</strain>
        <tissue evidence="2">Mantle</tissue>
    </source>
</reference>
<keyword evidence="3" id="KW-1185">Reference proteome</keyword>
<feature type="non-terminal residue" evidence="2">
    <location>
        <position position="1"/>
    </location>
</feature>
<gene>
    <name evidence="2" type="ORF">CHS0354_003049</name>
</gene>
<proteinExistence type="predicted"/>
<evidence type="ECO:0000256" key="1">
    <source>
        <dbReference type="SAM" id="MobiDB-lite"/>
    </source>
</evidence>